<feature type="transmembrane region" description="Helical" evidence="8">
    <location>
        <begin position="542"/>
        <end position="559"/>
    </location>
</feature>
<dbReference type="EMBL" id="CP029803">
    <property type="protein sequence ID" value="AWT60269.1"/>
    <property type="molecule type" value="Genomic_DNA"/>
</dbReference>
<name>A0A2Z4ADD8_9BACT</name>
<feature type="transmembrane region" description="Helical" evidence="8">
    <location>
        <begin position="67"/>
        <end position="88"/>
    </location>
</feature>
<evidence type="ECO:0000313" key="9">
    <source>
        <dbReference type="EMBL" id="AWT60269.1"/>
    </source>
</evidence>
<comment type="subcellular location">
    <subcellularLocation>
        <location evidence="1 8">Cell membrane</location>
        <topology evidence="1 8">Multi-pass membrane protein</topology>
    </subcellularLocation>
</comment>
<dbReference type="PANTHER" id="PTHR30330:SF3">
    <property type="entry name" value="TRANSCRIPTIONAL REGULATOR, LRP FAMILY"/>
    <property type="match status" value="1"/>
</dbReference>
<evidence type="ECO:0000256" key="4">
    <source>
        <dbReference type="ARBA" id="ARBA00022475"/>
    </source>
</evidence>
<evidence type="ECO:0000256" key="8">
    <source>
        <dbReference type="RuleBase" id="RU363064"/>
    </source>
</evidence>
<gene>
    <name evidence="9" type="primary">acp</name>
    <name evidence="9" type="ORF">DF168_01474</name>
</gene>
<sequence length="577" mass="62815">MAVLETLVDFLWGPWTPWFLFVIGVFFTVWTRFIQYNTLTHGISVVRGTYDRSDDPGAINHFQALSAALSGTVGLGNIGGVALAIGIGGPGALFWMWVVGFFGMALKTVEITLAMIYRNTEDPDNPHGGAMWVVDKALGSKGGIWKTLAKIIATFFCLTLINSALTGSSMFQSWNVANLTENYFGLPPVGSGVLMIILVGLVIIGGIKRIGQVAAQLVPLMCILYIIAAFVVLALHIEKIPSLLTLVVKSAFNSTEPEGAFLGGTVGFAFMQGMKRALYSNEAGQGSAPIAHAAAKTSEPAREGIVGGIGPFIDTICICSLTAMVILATGTWNRNAIGQFGDDIILIQITDSRDPIWRVNASHDITKLPRLQQEEWKRGSQFFVLANVVGAVHGETGSNTIPVTGQIIETRIATNKKMAEKLRLKWKDLRLNESDWIGVPSGIVLENPEVYRHYGGAYLTAHAFDRQFPGLGKWLVTFASWLFAISTMITWAYYGEQGIVYIFGNRSVLPYKLFFLIAVFYGATGISGTGHILSIIDISTGAMLWANLPIVLALGHLAVRSLNEYLHRLKNGEFHPR</sequence>
<dbReference type="GO" id="GO:0005886">
    <property type="term" value="C:plasma membrane"/>
    <property type="evidence" value="ECO:0007669"/>
    <property type="project" value="UniProtKB-SubCell"/>
</dbReference>
<feature type="transmembrane region" description="Helical" evidence="8">
    <location>
        <begin position="15"/>
        <end position="34"/>
    </location>
</feature>
<feature type="transmembrane region" description="Helical" evidence="8">
    <location>
        <begin position="183"/>
        <end position="205"/>
    </location>
</feature>
<keyword evidence="8" id="KW-0769">Symport</keyword>
<reference evidence="9 10" key="1">
    <citation type="submission" date="2018-06" db="EMBL/GenBank/DDBJ databases">
        <title>Draft Genome Sequence of a Novel Marine Bacterium Related to the Verrucomicrobia.</title>
        <authorList>
            <person name="Vosseberg J."/>
            <person name="Martijn J."/>
            <person name="Ettema T.J.G."/>
        </authorList>
    </citation>
    <scope>NUCLEOTIDE SEQUENCE [LARGE SCALE GENOMIC DNA]</scope>
    <source>
        <strain evidence="9">TARA_B100001123</strain>
    </source>
</reference>
<dbReference type="Pfam" id="PF01235">
    <property type="entry name" value="Na_Ala_symp"/>
    <property type="match status" value="1"/>
</dbReference>
<feature type="transmembrane region" description="Helical" evidence="8">
    <location>
        <begin position="151"/>
        <end position="171"/>
    </location>
</feature>
<accession>A0A2Z4ADD8</accession>
<keyword evidence="5 8" id="KW-0812">Transmembrane</keyword>
<proteinExistence type="inferred from homology"/>
<dbReference type="NCBIfam" id="TIGR00835">
    <property type="entry name" value="agcS"/>
    <property type="match status" value="1"/>
</dbReference>
<evidence type="ECO:0000256" key="1">
    <source>
        <dbReference type="ARBA" id="ARBA00004651"/>
    </source>
</evidence>
<feature type="transmembrane region" description="Helical" evidence="8">
    <location>
        <begin position="514"/>
        <end position="536"/>
    </location>
</feature>
<comment type="similarity">
    <text evidence="2 8">Belongs to the alanine or glycine:cation symporter (AGCS) (TC 2.A.25) family.</text>
</comment>
<evidence type="ECO:0000256" key="2">
    <source>
        <dbReference type="ARBA" id="ARBA00009261"/>
    </source>
</evidence>
<dbReference type="InterPro" id="IPR001463">
    <property type="entry name" value="Na/Ala_symport"/>
</dbReference>
<evidence type="ECO:0000313" key="10">
    <source>
        <dbReference type="Proteomes" id="UP000247465"/>
    </source>
</evidence>
<dbReference type="PRINTS" id="PR00175">
    <property type="entry name" value="NAALASMPORT"/>
</dbReference>
<keyword evidence="4 8" id="KW-1003">Cell membrane</keyword>
<dbReference type="KEGG" id="mtar:DF168_01474"/>
<evidence type="ECO:0000256" key="6">
    <source>
        <dbReference type="ARBA" id="ARBA00022989"/>
    </source>
</evidence>
<dbReference type="GO" id="GO:0005283">
    <property type="term" value="F:amino acid:sodium symporter activity"/>
    <property type="evidence" value="ECO:0007669"/>
    <property type="project" value="InterPro"/>
</dbReference>
<evidence type="ECO:0000256" key="7">
    <source>
        <dbReference type="ARBA" id="ARBA00023136"/>
    </source>
</evidence>
<organism evidence="9 10">
    <name type="scientific">Candidatus Moanibacter tarae</name>
    <dbReference type="NCBI Taxonomy" id="2200854"/>
    <lineage>
        <taxon>Bacteria</taxon>
        <taxon>Pseudomonadati</taxon>
        <taxon>Verrucomicrobiota</taxon>
        <taxon>Opitutia</taxon>
        <taxon>Puniceicoccales</taxon>
        <taxon>Puniceicoccales incertae sedis</taxon>
        <taxon>Candidatus Moanibacter</taxon>
    </lineage>
</organism>
<evidence type="ECO:0000256" key="5">
    <source>
        <dbReference type="ARBA" id="ARBA00022692"/>
    </source>
</evidence>
<dbReference type="Proteomes" id="UP000247465">
    <property type="component" value="Chromosome"/>
</dbReference>
<keyword evidence="6 8" id="KW-1133">Transmembrane helix</keyword>
<dbReference type="AlphaFoldDB" id="A0A2Z4ADD8"/>
<dbReference type="Gene3D" id="1.20.1740.10">
    <property type="entry name" value="Amino acid/polyamine transporter I"/>
    <property type="match status" value="1"/>
</dbReference>
<feature type="transmembrane region" description="Helical" evidence="8">
    <location>
        <begin position="94"/>
        <end position="117"/>
    </location>
</feature>
<keyword evidence="7 8" id="KW-0472">Membrane</keyword>
<protein>
    <submittedName>
        <fullName evidence="9">Sodium/proton-dependent alanine carrier protein</fullName>
    </submittedName>
</protein>
<feature type="transmembrane region" description="Helical" evidence="8">
    <location>
        <begin position="474"/>
        <end position="494"/>
    </location>
</feature>
<evidence type="ECO:0000256" key="3">
    <source>
        <dbReference type="ARBA" id="ARBA00022448"/>
    </source>
</evidence>
<dbReference type="PANTHER" id="PTHR30330">
    <property type="entry name" value="AGSS FAMILY TRANSPORTER, SODIUM-ALANINE"/>
    <property type="match status" value="1"/>
</dbReference>
<feature type="transmembrane region" description="Helical" evidence="8">
    <location>
        <begin position="217"/>
        <end position="237"/>
    </location>
</feature>
<keyword evidence="3 8" id="KW-0813">Transport</keyword>